<keyword evidence="8 10" id="KW-0472">Membrane</keyword>
<keyword evidence="5 10" id="KW-0132">Cell division</keyword>
<evidence type="ECO:0000256" key="1">
    <source>
        <dbReference type="ARBA" id="ARBA00004651"/>
    </source>
</evidence>
<feature type="transmembrane region" description="Helical" evidence="11">
    <location>
        <begin position="242"/>
        <end position="263"/>
    </location>
</feature>
<evidence type="ECO:0000256" key="10">
    <source>
        <dbReference type="PIRNR" id="PIRNR003097"/>
    </source>
</evidence>
<sequence>MRGRMFMGKRKKEHHFFSMLKSIFRDTAQSIERNNLMSIASILSVVAALIILGIFVIFTVNLQHITENVESAMELRVFMKTEYTEDQKTSVETALRGNSQVTGISFESKDEALEKFSSSLDDYSGLLKGYDSSNNPMAASFIVQVQNPEDLESVKSYAEGLTSQGVDYVKYGEEYVNALVSFSKFSNTLCIVILAVLSVISIFIIYNTIKLTCFARRREIGVMKYVGATDWYIRLPFILEGTFLGCLGALVAMLIIRTGYYYAIAYVTNAVNMPMNSDLVSPALIMGPIFVFCLVYGIIIGAFGSLFSIRKFLNA</sequence>
<dbReference type="AlphaFoldDB" id="A0A4P9CDC2"/>
<keyword evidence="6 11" id="KW-0812">Transmembrane</keyword>
<evidence type="ECO:0000256" key="7">
    <source>
        <dbReference type="ARBA" id="ARBA00022989"/>
    </source>
</evidence>
<dbReference type="InterPro" id="IPR058204">
    <property type="entry name" value="FtsX_firmicutes-type"/>
</dbReference>
<dbReference type="InterPro" id="IPR004513">
    <property type="entry name" value="FtsX"/>
</dbReference>
<organism evidence="14 15">
    <name type="scientific">Eubacterium maltosivorans</name>
    <dbReference type="NCBI Taxonomy" id="2041044"/>
    <lineage>
        <taxon>Bacteria</taxon>
        <taxon>Bacillati</taxon>
        <taxon>Bacillota</taxon>
        <taxon>Clostridia</taxon>
        <taxon>Eubacteriales</taxon>
        <taxon>Eubacteriaceae</taxon>
        <taxon>Eubacterium</taxon>
    </lineage>
</organism>
<evidence type="ECO:0000313" key="15">
    <source>
        <dbReference type="Proteomes" id="UP000218387"/>
    </source>
</evidence>
<proteinExistence type="inferred from homology"/>
<gene>
    <name evidence="14" type="ORF">CPZ25_016640</name>
</gene>
<dbReference type="Pfam" id="PF18075">
    <property type="entry name" value="FtsX_ECD"/>
    <property type="match status" value="1"/>
</dbReference>
<dbReference type="EMBL" id="CP029487">
    <property type="protein sequence ID" value="QCT72881.1"/>
    <property type="molecule type" value="Genomic_DNA"/>
</dbReference>
<evidence type="ECO:0000259" key="13">
    <source>
        <dbReference type="Pfam" id="PF18075"/>
    </source>
</evidence>
<protein>
    <recommendedName>
        <fullName evidence="3 10">Cell division protein FtsX</fullName>
    </recommendedName>
</protein>
<keyword evidence="7 11" id="KW-1133">Transmembrane helix</keyword>
<comment type="subcellular location">
    <subcellularLocation>
        <location evidence="1">Cell membrane</location>
        <topology evidence="1">Multi-pass membrane protein</topology>
    </subcellularLocation>
</comment>
<evidence type="ECO:0000256" key="11">
    <source>
        <dbReference type="SAM" id="Phobius"/>
    </source>
</evidence>
<dbReference type="KEGG" id="emt:CPZ25_016640"/>
<feature type="domain" description="ABC3 transporter permease C-terminal" evidence="12">
    <location>
        <begin position="191"/>
        <end position="314"/>
    </location>
</feature>
<dbReference type="InterPro" id="IPR040690">
    <property type="entry name" value="FtsX_ECD"/>
</dbReference>
<dbReference type="PIRSF" id="PIRSF003097">
    <property type="entry name" value="FtsX"/>
    <property type="match status" value="1"/>
</dbReference>
<feature type="transmembrane region" description="Helical" evidence="11">
    <location>
        <begin position="39"/>
        <end position="60"/>
    </location>
</feature>
<dbReference type="NCBIfam" id="NF038347">
    <property type="entry name" value="FtsX_Gpos"/>
    <property type="match status" value="1"/>
</dbReference>
<dbReference type="GO" id="GO:0005886">
    <property type="term" value="C:plasma membrane"/>
    <property type="evidence" value="ECO:0007669"/>
    <property type="project" value="UniProtKB-SubCell"/>
</dbReference>
<evidence type="ECO:0000256" key="9">
    <source>
        <dbReference type="ARBA" id="ARBA00023306"/>
    </source>
</evidence>
<evidence type="ECO:0000256" key="6">
    <source>
        <dbReference type="ARBA" id="ARBA00022692"/>
    </source>
</evidence>
<dbReference type="PANTHER" id="PTHR47755">
    <property type="entry name" value="CELL DIVISION PROTEIN FTSX"/>
    <property type="match status" value="1"/>
</dbReference>
<evidence type="ECO:0000256" key="2">
    <source>
        <dbReference type="ARBA" id="ARBA00007379"/>
    </source>
</evidence>
<name>A0A4P9CDC2_EUBML</name>
<evidence type="ECO:0000256" key="8">
    <source>
        <dbReference type="ARBA" id="ARBA00023136"/>
    </source>
</evidence>
<keyword evidence="9 10" id="KW-0131">Cell cycle</keyword>
<evidence type="ECO:0000256" key="5">
    <source>
        <dbReference type="ARBA" id="ARBA00022618"/>
    </source>
</evidence>
<reference evidence="14 15" key="1">
    <citation type="submission" date="2018-05" db="EMBL/GenBank/DDBJ databases">
        <title>Genome comparison of Eubacterium sp.</title>
        <authorList>
            <person name="Feng Y."/>
            <person name="Sanchez-Andrea I."/>
            <person name="Stams A.J.M."/>
            <person name="De Vos W.M."/>
        </authorList>
    </citation>
    <scope>NUCLEOTIDE SEQUENCE [LARGE SCALE GENOMIC DNA]</scope>
    <source>
        <strain evidence="14 15">YI</strain>
    </source>
</reference>
<evidence type="ECO:0000259" key="12">
    <source>
        <dbReference type="Pfam" id="PF02687"/>
    </source>
</evidence>
<feature type="transmembrane region" description="Helical" evidence="11">
    <location>
        <begin position="185"/>
        <end position="209"/>
    </location>
</feature>
<comment type="function">
    <text evidence="10">Part of the ABC transporter FtsEX involved in asymmetric cellular division facilitating the initiation of sporulation.</text>
</comment>
<evidence type="ECO:0000256" key="3">
    <source>
        <dbReference type="ARBA" id="ARBA00021907"/>
    </source>
</evidence>
<dbReference type="Gene3D" id="3.30.70.3040">
    <property type="match status" value="1"/>
</dbReference>
<dbReference type="InterPro" id="IPR003838">
    <property type="entry name" value="ABC3_permease_C"/>
</dbReference>
<keyword evidence="15" id="KW-1185">Reference proteome</keyword>
<comment type="similarity">
    <text evidence="2 10">Belongs to the ABC-4 integral membrane protein family. FtsX subfamily.</text>
</comment>
<keyword evidence="4 10" id="KW-1003">Cell membrane</keyword>
<dbReference type="PANTHER" id="PTHR47755:SF1">
    <property type="entry name" value="CELL DIVISION PROTEIN FTSX"/>
    <property type="match status" value="1"/>
</dbReference>
<feature type="domain" description="FtsX extracellular" evidence="13">
    <location>
        <begin position="74"/>
        <end position="161"/>
    </location>
</feature>
<dbReference type="GO" id="GO:0051301">
    <property type="term" value="P:cell division"/>
    <property type="evidence" value="ECO:0007669"/>
    <property type="project" value="UniProtKB-KW"/>
</dbReference>
<evidence type="ECO:0000313" key="14">
    <source>
        <dbReference type="EMBL" id="QCT72881.1"/>
    </source>
</evidence>
<dbReference type="Proteomes" id="UP000218387">
    <property type="component" value="Chromosome"/>
</dbReference>
<accession>A0A4P9CDC2</accession>
<dbReference type="Pfam" id="PF02687">
    <property type="entry name" value="FtsX"/>
    <property type="match status" value="1"/>
</dbReference>
<feature type="transmembrane region" description="Helical" evidence="11">
    <location>
        <begin position="283"/>
        <end position="309"/>
    </location>
</feature>
<evidence type="ECO:0000256" key="4">
    <source>
        <dbReference type="ARBA" id="ARBA00022475"/>
    </source>
</evidence>